<evidence type="ECO:0000256" key="1">
    <source>
        <dbReference type="ARBA" id="ARBA00001966"/>
    </source>
</evidence>
<evidence type="ECO:0000313" key="7">
    <source>
        <dbReference type="EMBL" id="MDT0604516.1"/>
    </source>
</evidence>
<comment type="caution">
    <text evidence="7">The sequence shown here is derived from an EMBL/GenBank/DDBJ whole genome shotgun (WGS) entry which is preliminary data.</text>
</comment>
<dbReference type="NCBIfam" id="TIGR03975">
    <property type="entry name" value="rSAM_ocin_1"/>
    <property type="match status" value="1"/>
</dbReference>
<dbReference type="InterPro" id="IPR023984">
    <property type="entry name" value="rSAM_ocin_1"/>
</dbReference>
<dbReference type="SFLD" id="SFLDG01082">
    <property type="entry name" value="B12-binding_domain_containing"/>
    <property type="match status" value="1"/>
</dbReference>
<dbReference type="InterPro" id="IPR006638">
    <property type="entry name" value="Elp3/MiaA/NifB-like_rSAM"/>
</dbReference>
<dbReference type="InterPro" id="IPR051198">
    <property type="entry name" value="BchE-like"/>
</dbReference>
<comment type="cofactor">
    <cofactor evidence="1">
        <name>[4Fe-4S] cluster</name>
        <dbReference type="ChEBI" id="CHEBI:49883"/>
    </cofactor>
</comment>
<sequence length="644" mass="73449">MKKNIYLVNMPYSSLTHPSLALGLIEKYILAYGHQSEVIYANLAFAKIIGLAQYDVIDSSYFEQLIGEWTFSRAAFPEKIPLDHEFFALFSDITPTLIEQLKQVREEAELYIKNLSQEIIQHQPKIVACTSTFQQNCASLALLREIKKQSPSTITILGGANCESIMGQTISENFNWVDYVFSGECDAVIGEFVDKIMNDEPIGVHNLPHGFIAQGHSDLLITQSAKKNTPPRGFIEDMSQVGVPIYDSYFQSLSDLNLSDNISAGLLIETSRGCWWGAKKHCTFCGLNGVSMEHRAKKPEDVLAEFEQLSSTYHNNKFEVVDNILPMEYMKTVLPELSKNQDYNIFYETKSNLKKEHIEQLANSGIKWIQPGFESLHDGFLKLIDKGVTGIQNISALKYCRNSGIVVIWNLLFAAPFEESDWYDEMAEILPLISHLQPPNKELCQIRFPRFSPYFKTPQKYGLILEPLKSYQYIYPLEGKELFDIAYFFDHISTKTTKVFHLSEKPNHVIPAHQRLQEQLNDWVNQWQQSSMPLLYMSDQGDKLVIIDTRKVATNFTHQLTGMSADIYRLCQEPITKNRLLKKLEAKRKIESLEQIESNLTSLINDKLLLSLSNCYLSLALMGNTPALPDYKNRPAGHLNISTH</sequence>
<dbReference type="SUPFAM" id="SSF102114">
    <property type="entry name" value="Radical SAM enzymes"/>
    <property type="match status" value="1"/>
</dbReference>
<dbReference type="InterPro" id="IPR023404">
    <property type="entry name" value="rSAM_horseshoe"/>
</dbReference>
<gene>
    <name evidence="7" type="ORF">RM573_12980</name>
</gene>
<evidence type="ECO:0000256" key="5">
    <source>
        <dbReference type="ARBA" id="ARBA00023014"/>
    </source>
</evidence>
<dbReference type="Pfam" id="PF04055">
    <property type="entry name" value="Radical_SAM"/>
    <property type="match status" value="1"/>
</dbReference>
<dbReference type="InterPro" id="IPR058240">
    <property type="entry name" value="rSAM_sf"/>
</dbReference>
<keyword evidence="8" id="KW-1185">Reference proteome</keyword>
<evidence type="ECO:0000259" key="6">
    <source>
        <dbReference type="SMART" id="SM00729"/>
    </source>
</evidence>
<protein>
    <submittedName>
        <fullName evidence="7">RiPP maturation radical SAM C-methyltransferase</fullName>
    </submittedName>
</protein>
<dbReference type="EMBL" id="JAVRIF010000007">
    <property type="protein sequence ID" value="MDT0604516.1"/>
    <property type="molecule type" value="Genomic_DNA"/>
</dbReference>
<dbReference type="RefSeq" id="WP_311582736.1">
    <property type="nucleotide sequence ID" value="NZ_JAVRIF010000007.1"/>
</dbReference>
<dbReference type="Gene3D" id="3.40.50.280">
    <property type="entry name" value="Cobalamin-binding domain"/>
    <property type="match status" value="1"/>
</dbReference>
<reference evidence="7 8" key="1">
    <citation type="submission" date="2023-09" db="EMBL/GenBank/DDBJ databases">
        <authorList>
            <person name="Rey-Velasco X."/>
        </authorList>
    </citation>
    <scope>NUCLEOTIDE SEQUENCE [LARGE SCALE GENOMIC DNA]</scope>
    <source>
        <strain evidence="7 8">W431</strain>
    </source>
</reference>
<organism evidence="7 8">
    <name type="scientific">Thalassotalea castellviae</name>
    <dbReference type="NCBI Taxonomy" id="3075612"/>
    <lineage>
        <taxon>Bacteria</taxon>
        <taxon>Pseudomonadati</taxon>
        <taxon>Pseudomonadota</taxon>
        <taxon>Gammaproteobacteria</taxon>
        <taxon>Alteromonadales</taxon>
        <taxon>Colwelliaceae</taxon>
        <taxon>Thalassotalea</taxon>
    </lineage>
</organism>
<feature type="domain" description="Elp3/MiaA/NifB-like radical SAM core" evidence="6">
    <location>
        <begin position="264"/>
        <end position="477"/>
    </location>
</feature>
<dbReference type="InterPro" id="IPR007197">
    <property type="entry name" value="rSAM"/>
</dbReference>
<keyword evidence="5" id="KW-0411">Iron-sulfur</keyword>
<evidence type="ECO:0000256" key="3">
    <source>
        <dbReference type="ARBA" id="ARBA00022723"/>
    </source>
</evidence>
<dbReference type="SMART" id="SM00729">
    <property type="entry name" value="Elp3"/>
    <property type="match status" value="1"/>
</dbReference>
<dbReference type="SFLD" id="SFLDF00324">
    <property type="entry name" value="bacteriocin_maturation"/>
    <property type="match status" value="1"/>
</dbReference>
<dbReference type="PANTHER" id="PTHR43409:SF7">
    <property type="entry name" value="BLL1977 PROTEIN"/>
    <property type="match status" value="1"/>
</dbReference>
<accession>A0ABU3A6B5</accession>
<name>A0ABU3A6B5_9GAMM</name>
<dbReference type="Proteomes" id="UP001266357">
    <property type="component" value="Unassembled WGS sequence"/>
</dbReference>
<evidence type="ECO:0000313" key="8">
    <source>
        <dbReference type="Proteomes" id="UP001266357"/>
    </source>
</evidence>
<keyword evidence="3" id="KW-0479">Metal-binding</keyword>
<keyword evidence="4" id="KW-0408">Iron</keyword>
<dbReference type="SFLD" id="SFLDS00029">
    <property type="entry name" value="Radical_SAM"/>
    <property type="match status" value="1"/>
</dbReference>
<dbReference type="PANTHER" id="PTHR43409">
    <property type="entry name" value="ANAEROBIC MAGNESIUM-PROTOPORPHYRIN IX MONOMETHYL ESTER CYCLASE-RELATED"/>
    <property type="match status" value="1"/>
</dbReference>
<keyword evidence="2" id="KW-0949">S-adenosyl-L-methionine</keyword>
<evidence type="ECO:0000256" key="2">
    <source>
        <dbReference type="ARBA" id="ARBA00022691"/>
    </source>
</evidence>
<dbReference type="Gene3D" id="3.80.30.20">
    <property type="entry name" value="tm_1862 like domain"/>
    <property type="match status" value="1"/>
</dbReference>
<proteinExistence type="predicted"/>
<evidence type="ECO:0000256" key="4">
    <source>
        <dbReference type="ARBA" id="ARBA00023004"/>
    </source>
</evidence>